<accession>A0A5P3XCU7</accession>
<evidence type="ECO:0000313" key="2">
    <source>
        <dbReference type="EMBL" id="QEZ68190.1"/>
    </source>
</evidence>
<gene>
    <name evidence="2" type="ORF">D4A35_04255</name>
</gene>
<dbReference type="SUPFAM" id="SSF53146">
    <property type="entry name" value="Nitrogenase accessory factor-like"/>
    <property type="match status" value="1"/>
</dbReference>
<protein>
    <submittedName>
        <fullName evidence="2">Diguanylate cyclase</fullName>
    </submittedName>
</protein>
<dbReference type="InterPro" id="IPR003731">
    <property type="entry name" value="Di-Nase_FeMo-co_biosynth"/>
</dbReference>
<dbReference type="InterPro" id="IPR036105">
    <property type="entry name" value="DiNase_FeMo-co_biosyn_sf"/>
</dbReference>
<dbReference type="Proteomes" id="UP000326961">
    <property type="component" value="Chromosome"/>
</dbReference>
<dbReference type="EMBL" id="CP032452">
    <property type="protein sequence ID" value="QEZ68190.1"/>
    <property type="molecule type" value="Genomic_DNA"/>
</dbReference>
<name>A0A5P3XCU7_PARBF</name>
<evidence type="ECO:0000259" key="1">
    <source>
        <dbReference type="Pfam" id="PF02579"/>
    </source>
</evidence>
<sequence>MKIAISASGKNLSDLLDKRFGRCEFFQVYDTDTKEIKILQNKGNQASGGAGIAAANQIVDEDIQAIITGNLGPNAFDILSENSIKAYTCECLDIEEILSKYDKKELKEITVSGPKHQG</sequence>
<evidence type="ECO:0000313" key="3">
    <source>
        <dbReference type="Proteomes" id="UP000326961"/>
    </source>
</evidence>
<dbReference type="PANTHER" id="PTHR42983:SF1">
    <property type="entry name" value="IRON-MOLYBDENUM PROTEIN"/>
    <property type="match status" value="1"/>
</dbReference>
<organism evidence="2 3">
    <name type="scientific">Paraclostridium bifermentans</name>
    <name type="common">Clostridium bifermentans</name>
    <dbReference type="NCBI Taxonomy" id="1490"/>
    <lineage>
        <taxon>Bacteria</taxon>
        <taxon>Bacillati</taxon>
        <taxon>Bacillota</taxon>
        <taxon>Clostridia</taxon>
        <taxon>Peptostreptococcales</taxon>
        <taxon>Peptostreptococcaceae</taxon>
        <taxon>Paraclostridium</taxon>
    </lineage>
</organism>
<dbReference type="AlphaFoldDB" id="A0A5P3XCU7"/>
<dbReference type="Pfam" id="PF02579">
    <property type="entry name" value="Nitro_FeMo-Co"/>
    <property type="match status" value="1"/>
</dbReference>
<dbReference type="InterPro" id="IPR033913">
    <property type="entry name" value="MTH1175_dom"/>
</dbReference>
<dbReference type="CDD" id="cd00851">
    <property type="entry name" value="MTH1175"/>
    <property type="match status" value="1"/>
</dbReference>
<dbReference type="PANTHER" id="PTHR42983">
    <property type="entry name" value="DINITROGENASE IRON-MOLYBDENUM COFACTOR PROTEIN-RELATED"/>
    <property type="match status" value="1"/>
</dbReference>
<dbReference type="RefSeq" id="WP_150886009.1">
    <property type="nucleotide sequence ID" value="NZ_CP032452.1"/>
</dbReference>
<proteinExistence type="predicted"/>
<feature type="domain" description="Dinitrogenase iron-molybdenum cofactor biosynthesis" evidence="1">
    <location>
        <begin position="15"/>
        <end position="102"/>
    </location>
</feature>
<reference evidence="2 3" key="1">
    <citation type="submission" date="2018-09" db="EMBL/GenBank/DDBJ databases">
        <title>A clostridial neurotoxin that targets Anopheles mosquitoes.</title>
        <authorList>
            <person name="Contreras E."/>
            <person name="Masuyer G."/>
            <person name="Qureshi N."/>
            <person name="Chawla S."/>
            <person name="Lim H.L."/>
            <person name="Chen J."/>
            <person name="Stenmark P."/>
            <person name="Gill S."/>
        </authorList>
    </citation>
    <scope>NUCLEOTIDE SEQUENCE [LARGE SCALE GENOMIC DNA]</scope>
    <source>
        <strain evidence="2 3">Cbm</strain>
    </source>
</reference>
<dbReference type="Gene3D" id="3.30.420.130">
    <property type="entry name" value="Dinitrogenase iron-molybdenum cofactor biosynthesis domain"/>
    <property type="match status" value="1"/>
</dbReference>